<protein>
    <submittedName>
        <fullName evidence="6">Short-chain dehydrogenase/reductase family 42E member 1-like isoform X1</fullName>
    </submittedName>
</protein>
<evidence type="ECO:0000256" key="3">
    <source>
        <dbReference type="SAM" id="Phobius"/>
    </source>
</evidence>
<evidence type="ECO:0000259" key="4">
    <source>
        <dbReference type="Pfam" id="PF01073"/>
    </source>
</evidence>
<dbReference type="PANTHER" id="PTHR43245:SF51">
    <property type="entry name" value="SHORT CHAIN DEHYDROGENASE_REDUCTASE FAMILY 42E, MEMBER 2"/>
    <property type="match status" value="1"/>
</dbReference>
<dbReference type="GO" id="GO:0006694">
    <property type="term" value="P:steroid biosynthetic process"/>
    <property type="evidence" value="ECO:0007669"/>
    <property type="project" value="InterPro"/>
</dbReference>
<keyword evidence="5" id="KW-1185">Reference proteome</keyword>
<dbReference type="InterPro" id="IPR050177">
    <property type="entry name" value="Lipid_A_modif_metabolic_enz"/>
</dbReference>
<keyword evidence="3" id="KW-0812">Transmembrane</keyword>
<accession>A0A8B8CPH6</accession>
<keyword evidence="2" id="KW-0560">Oxidoreductase</keyword>
<keyword evidence="3" id="KW-0472">Membrane</keyword>
<dbReference type="AlphaFoldDB" id="A0A8B8CPH6"/>
<dbReference type="Pfam" id="PF01073">
    <property type="entry name" value="3Beta_HSD"/>
    <property type="match status" value="1"/>
</dbReference>
<feature type="transmembrane region" description="Helical" evidence="3">
    <location>
        <begin position="288"/>
        <end position="307"/>
    </location>
</feature>
<feature type="transmembrane region" description="Helical" evidence="3">
    <location>
        <begin position="368"/>
        <end position="386"/>
    </location>
</feature>
<dbReference type="GO" id="GO:0016616">
    <property type="term" value="F:oxidoreductase activity, acting on the CH-OH group of donors, NAD or NADP as acceptor"/>
    <property type="evidence" value="ECO:0007669"/>
    <property type="project" value="InterPro"/>
</dbReference>
<feature type="domain" description="3-beta hydroxysteroid dehydrogenase/isomerase" evidence="4">
    <location>
        <begin position="23"/>
        <end position="281"/>
    </location>
</feature>
<reference evidence="6" key="1">
    <citation type="submission" date="2025-08" db="UniProtKB">
        <authorList>
            <consortium name="RefSeq"/>
        </authorList>
    </citation>
    <scope>IDENTIFICATION</scope>
    <source>
        <tissue evidence="6">Whole sample</tissue>
    </source>
</reference>
<comment type="similarity">
    <text evidence="1">Belongs to the 3-beta-HSD family.</text>
</comment>
<gene>
    <name evidence="6" type="primary">LOC111120933</name>
</gene>
<dbReference type="SUPFAM" id="SSF51735">
    <property type="entry name" value="NAD(P)-binding Rossmann-fold domains"/>
    <property type="match status" value="1"/>
</dbReference>
<dbReference type="InterPro" id="IPR036291">
    <property type="entry name" value="NAD(P)-bd_dom_sf"/>
</dbReference>
<dbReference type="KEGG" id="cvn:111120933"/>
<proteinExistence type="inferred from homology"/>
<keyword evidence="3" id="KW-1133">Transmembrane helix</keyword>
<dbReference type="PANTHER" id="PTHR43245">
    <property type="entry name" value="BIFUNCTIONAL POLYMYXIN RESISTANCE PROTEIN ARNA"/>
    <property type="match status" value="1"/>
</dbReference>
<dbReference type="OrthoDB" id="2735536at2759"/>
<name>A0A8B8CPH6_CRAVI</name>
<evidence type="ECO:0000256" key="2">
    <source>
        <dbReference type="ARBA" id="ARBA00023002"/>
    </source>
</evidence>
<dbReference type="GeneID" id="111120933"/>
<evidence type="ECO:0000256" key="1">
    <source>
        <dbReference type="ARBA" id="ARBA00009219"/>
    </source>
</evidence>
<dbReference type="Proteomes" id="UP000694844">
    <property type="component" value="Chromosome 2"/>
</dbReference>
<sequence>MYQLQMPLRTESMPRGDADEVHLVTGGGGYTGYKLGKKLADIGKKVILVDIVPPSSPLTNNMSFVRCDLTSDQDVMAALRGADCVFHLASYGMSGNEQFNHKLIEEVNIKGTENIINACLKHHITRLVYTSSNNVVFGGHELCNEDETLPYLPLDKFLEHYSKSKRIAEEKVLEANKENVLHTCALRLGGVYGVGELRHIPRVVNMAETGVMQATFGTTSLTDFLHVDNMVEAHILAAKALTKEKDCLAAGQAYFISDGAPINTYEFFRPLITGLGYQMPTLQIPVGLMWFIALLFETIHFLVSGLFEFQPILTRMEVCKMGVSNYFCIDKAKRELGYRPGRQNDLTDVLDDFIKRGFRKDTRKTSPFIRIIALSVIFTCIFISFFSTWDSLGIEKATIGVILDKISQ</sequence>
<dbReference type="RefSeq" id="XP_022317695.1">
    <property type="nucleotide sequence ID" value="XM_022461987.1"/>
</dbReference>
<evidence type="ECO:0000313" key="6">
    <source>
        <dbReference type="RefSeq" id="XP_022317695.1"/>
    </source>
</evidence>
<dbReference type="Gene3D" id="3.40.50.720">
    <property type="entry name" value="NAD(P)-binding Rossmann-like Domain"/>
    <property type="match status" value="1"/>
</dbReference>
<evidence type="ECO:0000313" key="5">
    <source>
        <dbReference type="Proteomes" id="UP000694844"/>
    </source>
</evidence>
<organism evidence="5 6">
    <name type="scientific">Crassostrea virginica</name>
    <name type="common">Eastern oyster</name>
    <dbReference type="NCBI Taxonomy" id="6565"/>
    <lineage>
        <taxon>Eukaryota</taxon>
        <taxon>Metazoa</taxon>
        <taxon>Spiralia</taxon>
        <taxon>Lophotrochozoa</taxon>
        <taxon>Mollusca</taxon>
        <taxon>Bivalvia</taxon>
        <taxon>Autobranchia</taxon>
        <taxon>Pteriomorphia</taxon>
        <taxon>Ostreida</taxon>
        <taxon>Ostreoidea</taxon>
        <taxon>Ostreidae</taxon>
        <taxon>Crassostrea</taxon>
    </lineage>
</organism>
<dbReference type="InterPro" id="IPR002225">
    <property type="entry name" value="3Beta_OHSteriod_DH/Estase"/>
</dbReference>